<dbReference type="InterPro" id="IPR003737">
    <property type="entry name" value="GlcNAc_PI_deacetylase-related"/>
</dbReference>
<dbReference type="Pfam" id="PF02585">
    <property type="entry name" value="PIG-L"/>
    <property type="match status" value="1"/>
</dbReference>
<dbReference type="EMBL" id="PEZT01000016">
    <property type="protein sequence ID" value="PIS09207.1"/>
    <property type="molecule type" value="Genomic_DNA"/>
</dbReference>
<proteinExistence type="predicted"/>
<dbReference type="Proteomes" id="UP000230093">
    <property type="component" value="Unassembled WGS sequence"/>
</dbReference>
<dbReference type="AlphaFoldDB" id="A0A2H0W9B2"/>
<dbReference type="InterPro" id="IPR024078">
    <property type="entry name" value="LmbE-like_dom_sf"/>
</dbReference>
<reference evidence="2" key="1">
    <citation type="submission" date="2017-09" db="EMBL/GenBank/DDBJ databases">
        <title>Depth-based differentiation of microbial function through sediment-hosted aquifers and enrichment of novel symbionts in the deep terrestrial subsurface.</title>
        <authorList>
            <person name="Probst A.J."/>
            <person name="Ladd B."/>
            <person name="Jarett J.K."/>
            <person name="Geller-Mcgrath D.E."/>
            <person name="Sieber C.M.K."/>
            <person name="Emerson J.B."/>
            <person name="Anantharaman K."/>
            <person name="Thomas B.C."/>
            <person name="Malmstrom R."/>
            <person name="Stieglmeier M."/>
            <person name="Klingl A."/>
            <person name="Woyke T."/>
            <person name="Ryan C.M."/>
            <person name="Banfield J.F."/>
        </authorList>
    </citation>
    <scope>NUCLEOTIDE SEQUENCE [LARGE SCALE GENOMIC DNA]</scope>
</reference>
<accession>A0A2H0W9B2</accession>
<protein>
    <submittedName>
        <fullName evidence="1">GlcNAc-PI de-N-acetylase</fullName>
    </submittedName>
</protein>
<dbReference type="SUPFAM" id="SSF102588">
    <property type="entry name" value="LmbE-like"/>
    <property type="match status" value="1"/>
</dbReference>
<comment type="caution">
    <text evidence="1">The sequence shown here is derived from an EMBL/GenBank/DDBJ whole genome shotgun (WGS) entry which is preliminary data.</text>
</comment>
<gene>
    <name evidence="1" type="ORF">COT75_03020</name>
</gene>
<dbReference type="PANTHER" id="PTHR12993">
    <property type="entry name" value="N-ACETYLGLUCOSAMINYL-PHOSPHATIDYLINOSITOL DE-N-ACETYLASE-RELATED"/>
    <property type="match status" value="1"/>
</dbReference>
<dbReference type="GO" id="GO:0016811">
    <property type="term" value="F:hydrolase activity, acting on carbon-nitrogen (but not peptide) bonds, in linear amides"/>
    <property type="evidence" value="ECO:0007669"/>
    <property type="project" value="TreeGrafter"/>
</dbReference>
<sequence>MSKNRILIVVAHPDDEILGCGGTIARLVKEGYEAHTLILGEGITARDVKRNVNKSKKEIGELKKQTQKANKIIGVKEVFFYDFPDNRFDTVALLDIVKVIKKIKKKIKPEIIFTHYEKDLNIDHKITYKAVITANRPIKGEIVKKIYSFEVLSSTEWNYPLSFSPDVFFDISETMDLKLKAMAKYKSELREYFHPRSLKGIKITAELWGLKTGCKLVEAFKLVREIR</sequence>
<name>A0A2H0W9B2_9BACT</name>
<evidence type="ECO:0000313" key="2">
    <source>
        <dbReference type="Proteomes" id="UP000230093"/>
    </source>
</evidence>
<dbReference type="PANTHER" id="PTHR12993:SF11">
    <property type="entry name" value="N-ACETYLGLUCOSAMINYL-PHOSPHATIDYLINOSITOL DE-N-ACETYLASE"/>
    <property type="match status" value="1"/>
</dbReference>
<evidence type="ECO:0000313" key="1">
    <source>
        <dbReference type="EMBL" id="PIS09207.1"/>
    </source>
</evidence>
<dbReference type="Gene3D" id="3.40.50.10320">
    <property type="entry name" value="LmbE-like"/>
    <property type="match status" value="1"/>
</dbReference>
<organism evidence="1 2">
    <name type="scientific">Candidatus Beckwithbacteria bacterium CG10_big_fil_rev_8_21_14_0_10_34_10</name>
    <dbReference type="NCBI Taxonomy" id="1974495"/>
    <lineage>
        <taxon>Bacteria</taxon>
        <taxon>Candidatus Beckwithiibacteriota</taxon>
    </lineage>
</organism>